<name>A0A1W1YKA6_9HYPH</name>
<keyword evidence="2 4" id="KW-0442">Lipid degradation</keyword>
<dbReference type="PANTHER" id="PTHR14226:SF29">
    <property type="entry name" value="NEUROPATHY TARGET ESTERASE SWS"/>
    <property type="match status" value="1"/>
</dbReference>
<dbReference type="RefSeq" id="WP_084408274.1">
    <property type="nucleotide sequence ID" value="NZ_FWXR01000001.1"/>
</dbReference>
<dbReference type="PROSITE" id="PS51635">
    <property type="entry name" value="PNPLA"/>
    <property type="match status" value="1"/>
</dbReference>
<evidence type="ECO:0000256" key="1">
    <source>
        <dbReference type="ARBA" id="ARBA00022801"/>
    </source>
</evidence>
<organism evidence="6 7">
    <name type="scientific">Fulvimarina manganoxydans</name>
    <dbReference type="NCBI Taxonomy" id="937218"/>
    <lineage>
        <taxon>Bacteria</taxon>
        <taxon>Pseudomonadati</taxon>
        <taxon>Pseudomonadota</taxon>
        <taxon>Alphaproteobacteria</taxon>
        <taxon>Hyphomicrobiales</taxon>
        <taxon>Aurantimonadaceae</taxon>
        <taxon>Fulvimarina</taxon>
    </lineage>
</organism>
<feature type="short sequence motif" description="DGA/G" evidence="4">
    <location>
        <begin position="169"/>
        <end position="171"/>
    </location>
</feature>
<evidence type="ECO:0000313" key="6">
    <source>
        <dbReference type="EMBL" id="SMC36584.1"/>
    </source>
</evidence>
<proteinExistence type="predicted"/>
<feature type="active site" description="Proton acceptor" evidence="4">
    <location>
        <position position="169"/>
    </location>
</feature>
<evidence type="ECO:0000256" key="4">
    <source>
        <dbReference type="PROSITE-ProRule" id="PRU01161"/>
    </source>
</evidence>
<dbReference type="InterPro" id="IPR002641">
    <property type="entry name" value="PNPLA_dom"/>
</dbReference>
<dbReference type="EMBL" id="FWXR01000001">
    <property type="protein sequence ID" value="SMC36584.1"/>
    <property type="molecule type" value="Genomic_DNA"/>
</dbReference>
<dbReference type="Gene3D" id="3.40.1090.10">
    <property type="entry name" value="Cytosolic phospholipase A2 catalytic domain"/>
    <property type="match status" value="2"/>
</dbReference>
<dbReference type="InterPro" id="IPR016035">
    <property type="entry name" value="Acyl_Trfase/lysoPLipase"/>
</dbReference>
<sequence length="305" mass="32591">MAPRIGLALGGGGARGIAHIHVLAVLDELGLVPTRIVGSSIGAIMGAGYAAGLSAQTISDYVTESFADMPKVISRLWQTRPPSFQHFMADGGLRIGQLNAERVVRVFLPDDLPETFEELRTPLGVMATDFYRRLECELDSGDLFSALAASAAIPAVFRPVKRQGRILIDGGIYNPLPYDRLRDHADILIACDVNGGPEGDPSIVPATMEAMVGASQLMMQSIIDLKVKVAPPDILVRPYVSPYRVLDFMRSDEILLATLSIKDGLKRAIAGAIEAREKGVDNRSLAIVEGATASHPHGLGTQAAE</sequence>
<evidence type="ECO:0000256" key="3">
    <source>
        <dbReference type="ARBA" id="ARBA00023098"/>
    </source>
</evidence>
<keyword evidence="1 4" id="KW-0378">Hydrolase</keyword>
<keyword evidence="3 4" id="KW-0443">Lipid metabolism</keyword>
<keyword evidence="7" id="KW-1185">Reference proteome</keyword>
<dbReference type="AlphaFoldDB" id="A0A1W1YKA6"/>
<feature type="short sequence motif" description="GXSXG" evidence="4">
    <location>
        <begin position="38"/>
        <end position="42"/>
    </location>
</feature>
<protein>
    <submittedName>
        <fullName evidence="6">NTE family protein</fullName>
    </submittedName>
</protein>
<feature type="domain" description="PNPLA" evidence="5">
    <location>
        <begin position="7"/>
        <end position="182"/>
    </location>
</feature>
<evidence type="ECO:0000256" key="2">
    <source>
        <dbReference type="ARBA" id="ARBA00022963"/>
    </source>
</evidence>
<reference evidence="6 7" key="1">
    <citation type="submission" date="2017-04" db="EMBL/GenBank/DDBJ databases">
        <authorList>
            <person name="Afonso C.L."/>
            <person name="Miller P.J."/>
            <person name="Scott M.A."/>
            <person name="Spackman E."/>
            <person name="Goraichik I."/>
            <person name="Dimitrov K.M."/>
            <person name="Suarez D.L."/>
            <person name="Swayne D.E."/>
        </authorList>
    </citation>
    <scope>NUCLEOTIDE SEQUENCE [LARGE SCALE GENOMIC DNA]</scope>
    <source>
        <strain evidence="6 7">CGMCC 1.10972</strain>
    </source>
</reference>
<evidence type="ECO:0000313" key="7">
    <source>
        <dbReference type="Proteomes" id="UP000192656"/>
    </source>
</evidence>
<accession>A0A1W1YKA6</accession>
<dbReference type="GO" id="GO:0016787">
    <property type="term" value="F:hydrolase activity"/>
    <property type="evidence" value="ECO:0007669"/>
    <property type="project" value="UniProtKB-UniRule"/>
</dbReference>
<dbReference type="InterPro" id="IPR050301">
    <property type="entry name" value="NTE"/>
</dbReference>
<dbReference type="STRING" id="937218.SAMN06297251_101403"/>
<dbReference type="PANTHER" id="PTHR14226">
    <property type="entry name" value="NEUROPATHY TARGET ESTERASE/SWISS CHEESE D.MELANOGASTER"/>
    <property type="match status" value="1"/>
</dbReference>
<feature type="active site" description="Nucleophile" evidence="4">
    <location>
        <position position="40"/>
    </location>
</feature>
<feature type="short sequence motif" description="GXGXXG" evidence="4">
    <location>
        <begin position="11"/>
        <end position="16"/>
    </location>
</feature>
<dbReference type="SUPFAM" id="SSF52151">
    <property type="entry name" value="FabD/lysophospholipase-like"/>
    <property type="match status" value="1"/>
</dbReference>
<evidence type="ECO:0000259" key="5">
    <source>
        <dbReference type="PROSITE" id="PS51635"/>
    </source>
</evidence>
<dbReference type="OrthoDB" id="5290098at2"/>
<dbReference type="Proteomes" id="UP000192656">
    <property type="component" value="Unassembled WGS sequence"/>
</dbReference>
<gene>
    <name evidence="6" type="ORF">SAMN06297251_101403</name>
</gene>
<dbReference type="GO" id="GO:0016042">
    <property type="term" value="P:lipid catabolic process"/>
    <property type="evidence" value="ECO:0007669"/>
    <property type="project" value="UniProtKB-UniRule"/>
</dbReference>
<dbReference type="Pfam" id="PF01734">
    <property type="entry name" value="Patatin"/>
    <property type="match status" value="1"/>
</dbReference>